<dbReference type="GeneID" id="95775821"/>
<dbReference type="PROSITE" id="PS51084">
    <property type="entry name" value="HIT_2"/>
    <property type="match status" value="1"/>
</dbReference>
<gene>
    <name evidence="3" type="ORF">FBQ73_20405</name>
</gene>
<organism evidence="3 4">
    <name type="scientific">Xanthobacter autotrophicus</name>
    <dbReference type="NCBI Taxonomy" id="280"/>
    <lineage>
        <taxon>Bacteria</taxon>
        <taxon>Pseudomonadati</taxon>
        <taxon>Pseudomonadota</taxon>
        <taxon>Alphaproteobacteria</taxon>
        <taxon>Hyphomicrobiales</taxon>
        <taxon>Xanthobacteraceae</taxon>
        <taxon>Xanthobacter</taxon>
    </lineage>
</organism>
<evidence type="ECO:0000256" key="1">
    <source>
        <dbReference type="PROSITE-ProRule" id="PRU00464"/>
    </source>
</evidence>
<evidence type="ECO:0000313" key="4">
    <source>
        <dbReference type="Proteomes" id="UP000305131"/>
    </source>
</evidence>
<name>A0A6C1KRT5_XANAU</name>
<dbReference type="InterPro" id="IPR036265">
    <property type="entry name" value="HIT-like_sf"/>
</dbReference>
<protein>
    <submittedName>
        <fullName evidence="3">HIT domain-containing protein</fullName>
    </submittedName>
</protein>
<dbReference type="InterPro" id="IPR011146">
    <property type="entry name" value="HIT-like"/>
</dbReference>
<comment type="caution">
    <text evidence="1">Lacks conserved residue(s) required for the propagation of feature annotation.</text>
</comment>
<dbReference type="AlphaFoldDB" id="A0A6C1KRT5"/>
<dbReference type="SUPFAM" id="SSF54197">
    <property type="entry name" value="HIT-like"/>
    <property type="match status" value="1"/>
</dbReference>
<dbReference type="RefSeq" id="WP_138401323.1">
    <property type="nucleotide sequence ID" value="NZ_JBAFVI010000003.1"/>
</dbReference>
<dbReference type="EMBL" id="VAUP01000038">
    <property type="protein sequence ID" value="TLX41283.1"/>
    <property type="molecule type" value="Genomic_DNA"/>
</dbReference>
<evidence type="ECO:0000313" key="3">
    <source>
        <dbReference type="EMBL" id="TLX41283.1"/>
    </source>
</evidence>
<feature type="domain" description="HIT" evidence="2">
    <location>
        <begin position="39"/>
        <end position="108"/>
    </location>
</feature>
<dbReference type="Proteomes" id="UP000305131">
    <property type="component" value="Unassembled WGS sequence"/>
</dbReference>
<proteinExistence type="predicted"/>
<dbReference type="Pfam" id="PF01230">
    <property type="entry name" value="HIT"/>
    <property type="match status" value="1"/>
</dbReference>
<dbReference type="OrthoDB" id="9799145at2"/>
<dbReference type="GO" id="GO:0003824">
    <property type="term" value="F:catalytic activity"/>
    <property type="evidence" value="ECO:0007669"/>
    <property type="project" value="InterPro"/>
</dbReference>
<reference evidence="3 4" key="1">
    <citation type="submission" date="2019-05" db="EMBL/GenBank/DDBJ databases">
        <authorList>
            <person name="Zhou X."/>
        </authorList>
    </citation>
    <scope>NUCLEOTIDE SEQUENCE [LARGE SCALE GENOMIC DNA]</scope>
    <source>
        <strain evidence="3 4">DSM 432</strain>
    </source>
</reference>
<evidence type="ECO:0000259" key="2">
    <source>
        <dbReference type="PROSITE" id="PS51084"/>
    </source>
</evidence>
<dbReference type="InterPro" id="IPR026026">
    <property type="entry name" value="HIT_Hint"/>
</dbReference>
<sequence length="140" mass="15211">MSQHHAFRLDPRLEADGPAVGDLPLCHVRLVDDARFFWVVLVPRRAEMVEIIDLPFADRLHLMEEIAVVSAAVKTSSDCAKLNVAALGNVVPQLHLHVVGRKPGDAAWPGPVFGVGVREPLSASARDERLAALRTSLAIL</sequence>
<accession>A0A6C1KRT5</accession>
<dbReference type="PIRSF" id="PIRSF000714">
    <property type="entry name" value="HIT"/>
    <property type="match status" value="1"/>
</dbReference>
<comment type="caution">
    <text evidence="3">The sequence shown here is derived from an EMBL/GenBank/DDBJ whole genome shotgun (WGS) entry which is preliminary data.</text>
</comment>
<dbReference type="Gene3D" id="3.30.428.10">
    <property type="entry name" value="HIT-like"/>
    <property type="match status" value="1"/>
</dbReference>